<dbReference type="Pfam" id="PF00270">
    <property type="entry name" value="DEAD"/>
    <property type="match status" value="1"/>
</dbReference>
<dbReference type="InterPro" id="IPR014001">
    <property type="entry name" value="Helicase_ATP-bd"/>
</dbReference>
<reference evidence="10" key="1">
    <citation type="submission" date="2023-01" db="EMBL/GenBank/DDBJ databases">
        <title>Metagenome sequencing of chrysophaentin producing Chrysophaeum taylorii.</title>
        <authorList>
            <person name="Davison J."/>
            <person name="Bewley C."/>
        </authorList>
    </citation>
    <scope>NUCLEOTIDE SEQUENCE</scope>
    <source>
        <strain evidence="10">NIES-1699</strain>
    </source>
</reference>
<dbReference type="SMART" id="SM00490">
    <property type="entry name" value="HELICc"/>
    <property type="match status" value="1"/>
</dbReference>
<evidence type="ECO:0000256" key="1">
    <source>
        <dbReference type="ARBA" id="ARBA00008792"/>
    </source>
</evidence>
<evidence type="ECO:0000256" key="4">
    <source>
        <dbReference type="ARBA" id="ARBA00022801"/>
    </source>
</evidence>
<dbReference type="PROSITE" id="PS51194">
    <property type="entry name" value="HELICASE_CTER"/>
    <property type="match status" value="1"/>
</dbReference>
<accession>A0AAD7UJP8</accession>
<dbReference type="EC" id="3.6.4.13" evidence="2"/>
<dbReference type="Pfam" id="PF00271">
    <property type="entry name" value="Helicase_C"/>
    <property type="match status" value="1"/>
</dbReference>
<evidence type="ECO:0000259" key="9">
    <source>
        <dbReference type="PROSITE" id="PS51194"/>
    </source>
</evidence>
<evidence type="ECO:0000313" key="10">
    <source>
        <dbReference type="EMBL" id="KAJ8608877.1"/>
    </source>
</evidence>
<dbReference type="PANTHER" id="PTHR18934:SF136">
    <property type="entry name" value="ATP-DEPENDENT RNA HELICASE DHX35-RELATED"/>
    <property type="match status" value="1"/>
</dbReference>
<evidence type="ECO:0000256" key="5">
    <source>
        <dbReference type="ARBA" id="ARBA00022806"/>
    </source>
</evidence>
<dbReference type="SMART" id="SM00847">
    <property type="entry name" value="HA2"/>
    <property type="match status" value="1"/>
</dbReference>
<dbReference type="Pfam" id="PF04408">
    <property type="entry name" value="WHD_HA2"/>
    <property type="match status" value="1"/>
</dbReference>
<dbReference type="InterPro" id="IPR002464">
    <property type="entry name" value="DNA/RNA_helicase_DEAH_CS"/>
</dbReference>
<gene>
    <name evidence="10" type="ORF">CTAYLR_005266</name>
</gene>
<dbReference type="EMBL" id="JAQMWT010000157">
    <property type="protein sequence ID" value="KAJ8608877.1"/>
    <property type="molecule type" value="Genomic_DNA"/>
</dbReference>
<evidence type="ECO:0000313" key="11">
    <source>
        <dbReference type="Proteomes" id="UP001230188"/>
    </source>
</evidence>
<evidence type="ECO:0000256" key="7">
    <source>
        <dbReference type="ARBA" id="ARBA00047984"/>
    </source>
</evidence>
<feature type="domain" description="Helicase C-terminal" evidence="9">
    <location>
        <begin position="217"/>
        <end position="392"/>
    </location>
</feature>
<name>A0AAD7UJP8_9STRA</name>
<evidence type="ECO:0000256" key="2">
    <source>
        <dbReference type="ARBA" id="ARBA00012552"/>
    </source>
</evidence>
<dbReference type="SMART" id="SM00487">
    <property type="entry name" value="DEXDc"/>
    <property type="match status" value="1"/>
</dbReference>
<keyword evidence="11" id="KW-1185">Reference proteome</keyword>
<organism evidence="10 11">
    <name type="scientific">Chrysophaeum taylorii</name>
    <dbReference type="NCBI Taxonomy" id="2483200"/>
    <lineage>
        <taxon>Eukaryota</taxon>
        <taxon>Sar</taxon>
        <taxon>Stramenopiles</taxon>
        <taxon>Ochrophyta</taxon>
        <taxon>Pelagophyceae</taxon>
        <taxon>Pelagomonadales</taxon>
        <taxon>Pelagomonadaceae</taxon>
        <taxon>Chrysophaeum</taxon>
    </lineage>
</organism>
<dbReference type="GO" id="GO:0003723">
    <property type="term" value="F:RNA binding"/>
    <property type="evidence" value="ECO:0007669"/>
    <property type="project" value="TreeGrafter"/>
</dbReference>
<dbReference type="PROSITE" id="PS00690">
    <property type="entry name" value="DEAH_ATP_HELICASE"/>
    <property type="match status" value="1"/>
</dbReference>
<dbReference type="GO" id="GO:0005524">
    <property type="term" value="F:ATP binding"/>
    <property type="evidence" value="ECO:0007669"/>
    <property type="project" value="UniProtKB-KW"/>
</dbReference>
<protein>
    <recommendedName>
        <fullName evidence="2">RNA helicase</fullName>
        <ecNumber evidence="2">3.6.4.13</ecNumber>
    </recommendedName>
</protein>
<dbReference type="InterPro" id="IPR027417">
    <property type="entry name" value="P-loop_NTPase"/>
</dbReference>
<dbReference type="CDD" id="cd18791">
    <property type="entry name" value="SF2_C_RHA"/>
    <property type="match status" value="1"/>
</dbReference>
<keyword evidence="5" id="KW-0347">Helicase</keyword>
<dbReference type="FunFam" id="3.40.50.300:FF:000578">
    <property type="entry name" value="probable ATP-dependent RNA helicase DHX35"/>
    <property type="match status" value="1"/>
</dbReference>
<proteinExistence type="inferred from homology"/>
<dbReference type="AlphaFoldDB" id="A0AAD7UJP8"/>
<keyword evidence="6" id="KW-0067">ATP-binding</keyword>
<evidence type="ECO:0000256" key="6">
    <source>
        <dbReference type="ARBA" id="ARBA00022840"/>
    </source>
</evidence>
<keyword evidence="4" id="KW-0378">Hydrolase</keyword>
<sequence>MATRRGKIDVPRLPIAASRDALLWALETHSTLIVVGETGSGKSTQLPKYLLEAGWCAPPRCAVVAAPRRIAATSLAERVAEELGCDGGSSVVGYAVRHDERWDPERTRLKFTTDGWLLREALFDPLFAHYSVVVVDEVHERSVATDLLLGLLKKVQRARSEKKKPLRIIASSATADVETLRSFFGASQTAVASIEGRPYPVDVFFAEHPLGADYVLEAARLAARVHREEGPGDVLVFLPGPKEVDECVRLVRDDVSSTPGVGGCEVLPLYASLDPRARTLAAKPTSGGRKIVVATNVAETSLTVPGVQYVIDAGFSRLAMFDAASASQLVVTTPVSRISAAQRAGRAGRTAHGKCYRLYTRAAFHELLPERSPPEIQRTDLAWPLLQLKALAVDNILDFDFVEPPPSALLVAALDELRALGALDDRADLTAPLGERLALAPCEPRLARALLASLDLGCAIDLVDIAAVLETKRPLRSFHARLGHARREAVTRQFRDDLVNLDGDHLTYAKALRAYDAIFDRPPDDRSAWCRDRGIDESVLVQARAMRPRLLDKWLGRIAAADAAPVVAAPEDDTVPARKALVAGFFSRAARFAPDATYRAIKGDRAIYLDARSVHAEFGTPPDYVCFCDYALDDRFDIVARHVARVNPQWLLDAGDYYRLHHAADHPSNRRMSSS</sequence>
<evidence type="ECO:0000259" key="8">
    <source>
        <dbReference type="PROSITE" id="PS51192"/>
    </source>
</evidence>
<dbReference type="InterPro" id="IPR007502">
    <property type="entry name" value="Helicase-assoc_dom"/>
</dbReference>
<dbReference type="Gene3D" id="1.20.120.1080">
    <property type="match status" value="1"/>
</dbReference>
<evidence type="ECO:0000256" key="3">
    <source>
        <dbReference type="ARBA" id="ARBA00022741"/>
    </source>
</evidence>
<feature type="domain" description="Helicase ATP-binding" evidence="8">
    <location>
        <begin position="23"/>
        <end position="193"/>
    </location>
</feature>
<dbReference type="CDD" id="cd17917">
    <property type="entry name" value="DEXHc_RHA-like"/>
    <property type="match status" value="1"/>
</dbReference>
<comment type="similarity">
    <text evidence="1">Belongs to the DEAD box helicase family. DEAH subfamily.</text>
</comment>
<dbReference type="GO" id="GO:0016787">
    <property type="term" value="F:hydrolase activity"/>
    <property type="evidence" value="ECO:0007669"/>
    <property type="project" value="UniProtKB-KW"/>
</dbReference>
<dbReference type="Proteomes" id="UP001230188">
    <property type="component" value="Unassembled WGS sequence"/>
</dbReference>
<dbReference type="GO" id="GO:0003724">
    <property type="term" value="F:RNA helicase activity"/>
    <property type="evidence" value="ECO:0007669"/>
    <property type="project" value="UniProtKB-EC"/>
</dbReference>
<dbReference type="InterPro" id="IPR001650">
    <property type="entry name" value="Helicase_C-like"/>
</dbReference>
<dbReference type="PANTHER" id="PTHR18934">
    <property type="entry name" value="ATP-DEPENDENT RNA HELICASE"/>
    <property type="match status" value="1"/>
</dbReference>
<dbReference type="InterPro" id="IPR048333">
    <property type="entry name" value="HA2_WH"/>
</dbReference>
<dbReference type="SUPFAM" id="SSF52540">
    <property type="entry name" value="P-loop containing nucleoside triphosphate hydrolases"/>
    <property type="match status" value="1"/>
</dbReference>
<comment type="catalytic activity">
    <reaction evidence="7">
        <text>ATP + H2O = ADP + phosphate + H(+)</text>
        <dbReference type="Rhea" id="RHEA:13065"/>
        <dbReference type="ChEBI" id="CHEBI:15377"/>
        <dbReference type="ChEBI" id="CHEBI:15378"/>
        <dbReference type="ChEBI" id="CHEBI:30616"/>
        <dbReference type="ChEBI" id="CHEBI:43474"/>
        <dbReference type="ChEBI" id="CHEBI:456216"/>
        <dbReference type="EC" id="3.6.4.13"/>
    </reaction>
</comment>
<comment type="caution">
    <text evidence="10">The sequence shown here is derived from an EMBL/GenBank/DDBJ whole genome shotgun (WGS) entry which is preliminary data.</text>
</comment>
<dbReference type="Gene3D" id="3.40.50.300">
    <property type="entry name" value="P-loop containing nucleotide triphosphate hydrolases"/>
    <property type="match status" value="2"/>
</dbReference>
<dbReference type="PROSITE" id="PS51192">
    <property type="entry name" value="HELICASE_ATP_BIND_1"/>
    <property type="match status" value="1"/>
</dbReference>
<dbReference type="Pfam" id="PF21010">
    <property type="entry name" value="HA2_C"/>
    <property type="match status" value="1"/>
</dbReference>
<dbReference type="InterPro" id="IPR011545">
    <property type="entry name" value="DEAD/DEAH_box_helicase_dom"/>
</dbReference>
<keyword evidence="3" id="KW-0547">Nucleotide-binding</keyword>